<dbReference type="GO" id="GO:0000455">
    <property type="term" value="P:enzyme-directed rRNA pseudouridine synthesis"/>
    <property type="evidence" value="ECO:0007669"/>
    <property type="project" value="TreeGrafter"/>
</dbReference>
<dbReference type="PANTHER" id="PTHR21600:SF44">
    <property type="entry name" value="RIBOSOMAL LARGE SUBUNIT PSEUDOURIDINE SYNTHASE D"/>
    <property type="match status" value="1"/>
</dbReference>
<evidence type="ECO:0000256" key="5">
    <source>
        <dbReference type="PROSITE-ProRule" id="PRU00182"/>
    </source>
</evidence>
<evidence type="ECO:0000256" key="3">
    <source>
        <dbReference type="ARBA" id="ARBA00036882"/>
    </source>
</evidence>
<dbReference type="EMBL" id="JACZHT010000008">
    <property type="protein sequence ID" value="MBE1237864.1"/>
    <property type="molecule type" value="Genomic_DNA"/>
</dbReference>
<comment type="caution">
    <text evidence="9">The sequence shown here is derived from an EMBL/GenBank/DDBJ whole genome shotgun (WGS) entry which is preliminary data.</text>
</comment>
<comment type="catalytic activity">
    <reaction evidence="3">
        <text>uridine(1911/1915/1917) in 23S rRNA = pseudouridine(1911/1915/1917) in 23S rRNA</text>
        <dbReference type="Rhea" id="RHEA:42524"/>
        <dbReference type="Rhea" id="RHEA-COMP:10097"/>
        <dbReference type="Rhea" id="RHEA-COMP:10098"/>
        <dbReference type="ChEBI" id="CHEBI:65314"/>
        <dbReference type="ChEBI" id="CHEBI:65315"/>
        <dbReference type="EC" id="5.4.99.23"/>
    </reaction>
</comment>
<dbReference type="AlphaFoldDB" id="A0A8J7CF91"/>
<dbReference type="Pfam" id="PF01479">
    <property type="entry name" value="S4"/>
    <property type="match status" value="1"/>
</dbReference>
<dbReference type="SUPFAM" id="SSF55174">
    <property type="entry name" value="Alpha-L RNA-binding motif"/>
    <property type="match status" value="1"/>
</dbReference>
<dbReference type="InterPro" id="IPR050188">
    <property type="entry name" value="RluA_PseudoU_synthase"/>
</dbReference>
<feature type="compositionally biased region" description="Basic and acidic residues" evidence="7">
    <location>
        <begin position="54"/>
        <end position="72"/>
    </location>
</feature>
<dbReference type="EC" id="5.4.99.-" evidence="6"/>
<name>A0A8J7CF91_9PROT</name>
<feature type="domain" description="RNA-binding S4" evidence="8">
    <location>
        <begin position="18"/>
        <end position="94"/>
    </location>
</feature>
<comment type="similarity">
    <text evidence="1 6">Belongs to the pseudouridine synthase RluA family.</text>
</comment>
<dbReference type="CDD" id="cd02869">
    <property type="entry name" value="PseudoU_synth_RluA_like"/>
    <property type="match status" value="1"/>
</dbReference>
<dbReference type="CDD" id="cd00165">
    <property type="entry name" value="S4"/>
    <property type="match status" value="1"/>
</dbReference>
<dbReference type="InterPro" id="IPR006145">
    <property type="entry name" value="PsdUridine_synth_RsuA/RluA"/>
</dbReference>
<dbReference type="InterPro" id="IPR036986">
    <property type="entry name" value="S4_RNA-bd_sf"/>
</dbReference>
<proteinExistence type="inferred from homology"/>
<protein>
    <recommendedName>
        <fullName evidence="6">Pseudouridine synthase</fullName>
        <ecNumber evidence="6">5.4.99.-</ecNumber>
    </recommendedName>
</protein>
<organism evidence="9 10">
    <name type="scientific">Phaeovibrio sulfidiphilus</name>
    <dbReference type="NCBI Taxonomy" id="1220600"/>
    <lineage>
        <taxon>Bacteria</taxon>
        <taxon>Pseudomonadati</taxon>
        <taxon>Pseudomonadota</taxon>
        <taxon>Alphaproteobacteria</taxon>
        <taxon>Rhodospirillales</taxon>
        <taxon>Rhodospirillaceae</taxon>
        <taxon>Phaeovibrio</taxon>
    </lineage>
</organism>
<keyword evidence="5" id="KW-0694">RNA-binding</keyword>
<dbReference type="InterPro" id="IPR002942">
    <property type="entry name" value="S4_RNA-bd"/>
</dbReference>
<dbReference type="SUPFAM" id="SSF55120">
    <property type="entry name" value="Pseudouridine synthase"/>
    <property type="match status" value="1"/>
</dbReference>
<dbReference type="InterPro" id="IPR006225">
    <property type="entry name" value="PsdUridine_synth_RluC/D"/>
</dbReference>
<reference evidence="9" key="1">
    <citation type="submission" date="2020-10" db="EMBL/GenBank/DDBJ databases">
        <title>Genome sequence of the unusual species of purple photosynthetic bacteria, Phaeovibrio sulfidiphilus DSM 23193, type strain.</title>
        <authorList>
            <person name="Kyndt J.A."/>
            <person name="Meyer T.E."/>
        </authorList>
    </citation>
    <scope>NUCLEOTIDE SEQUENCE</scope>
    <source>
        <strain evidence="9">DSM 23193</strain>
    </source>
</reference>
<dbReference type="InterPro" id="IPR006224">
    <property type="entry name" value="PsdUridine_synth_RluA-like_CS"/>
</dbReference>
<evidence type="ECO:0000259" key="8">
    <source>
        <dbReference type="SMART" id="SM00363"/>
    </source>
</evidence>
<evidence type="ECO:0000313" key="10">
    <source>
        <dbReference type="Proteomes" id="UP000631034"/>
    </source>
</evidence>
<feature type="region of interest" description="Disordered" evidence="7">
    <location>
        <begin position="48"/>
        <end position="105"/>
    </location>
</feature>
<comment type="catalytic activity">
    <reaction evidence="6">
        <text>a uridine in RNA = a pseudouridine in RNA</text>
        <dbReference type="Rhea" id="RHEA:48348"/>
        <dbReference type="Rhea" id="RHEA-COMP:12068"/>
        <dbReference type="Rhea" id="RHEA-COMP:12069"/>
        <dbReference type="ChEBI" id="CHEBI:65314"/>
        <dbReference type="ChEBI" id="CHEBI:65315"/>
    </reaction>
</comment>
<dbReference type="GO" id="GO:0003723">
    <property type="term" value="F:RNA binding"/>
    <property type="evidence" value="ECO:0007669"/>
    <property type="project" value="UniProtKB-KW"/>
</dbReference>
<dbReference type="Gene3D" id="3.30.2350.10">
    <property type="entry name" value="Pseudouridine synthase"/>
    <property type="match status" value="1"/>
</dbReference>
<evidence type="ECO:0000256" key="6">
    <source>
        <dbReference type="RuleBase" id="RU362028"/>
    </source>
</evidence>
<evidence type="ECO:0000313" key="9">
    <source>
        <dbReference type="EMBL" id="MBE1237864.1"/>
    </source>
</evidence>
<dbReference type="PROSITE" id="PS01129">
    <property type="entry name" value="PSI_RLU"/>
    <property type="match status" value="1"/>
</dbReference>
<comment type="function">
    <text evidence="6">Responsible for synthesis of pseudouridine from uracil.</text>
</comment>
<dbReference type="InterPro" id="IPR020103">
    <property type="entry name" value="PsdUridine_synth_cat_dom_sf"/>
</dbReference>
<dbReference type="Proteomes" id="UP000631034">
    <property type="component" value="Unassembled WGS sequence"/>
</dbReference>
<dbReference type="NCBIfam" id="TIGR00005">
    <property type="entry name" value="rluA_subfam"/>
    <property type="match status" value="1"/>
</dbReference>
<sequence length="346" mass="37466">MPRQSPLTLDVPEDGGDVRLDRWLRRQFPGLTQGRIEKLLRKGAVRVNGSRAKKSSDRLAGGDRVQVPHDIGEVSADTASGDGTEPRVPRAPRAPRPPTPEEERALEASVLHRDASVLVLDKAAGLAVQGGTGTTRHLDALLDLFTRDGSERPRLVHRLDKDTSGVLVLARTLRAAQFLTRAFRNRDTQKIYWALVVGVPELEQGTINAPLAKEAAARGERMTISDDGRAAVTDYRMVDHAGKAAAWLEMRPRTGRTHQLRVHATALGTPILGDGKYAGVGAFLSGDGFARQLHLHARALSIPHPDGGRLEVTAPVPAHFRASMAALGFHLSDAPDPFSGWLDTDL</sequence>
<dbReference type="PROSITE" id="PS50889">
    <property type="entry name" value="S4"/>
    <property type="match status" value="1"/>
</dbReference>
<accession>A0A8J7CF91</accession>
<dbReference type="Pfam" id="PF00849">
    <property type="entry name" value="PseudoU_synth_2"/>
    <property type="match status" value="1"/>
</dbReference>
<dbReference type="SMART" id="SM00363">
    <property type="entry name" value="S4"/>
    <property type="match status" value="1"/>
</dbReference>
<feature type="active site" evidence="4">
    <location>
        <position position="160"/>
    </location>
</feature>
<evidence type="ECO:0000256" key="7">
    <source>
        <dbReference type="SAM" id="MobiDB-lite"/>
    </source>
</evidence>
<gene>
    <name evidence="9" type="ORF">IHV25_09430</name>
</gene>
<keyword evidence="2 6" id="KW-0413">Isomerase</keyword>
<dbReference type="PANTHER" id="PTHR21600">
    <property type="entry name" value="MITOCHONDRIAL RNA PSEUDOURIDINE SYNTHASE"/>
    <property type="match status" value="1"/>
</dbReference>
<evidence type="ECO:0000256" key="2">
    <source>
        <dbReference type="ARBA" id="ARBA00023235"/>
    </source>
</evidence>
<dbReference type="Gene3D" id="3.10.290.10">
    <property type="entry name" value="RNA-binding S4 domain"/>
    <property type="match status" value="1"/>
</dbReference>
<evidence type="ECO:0000256" key="4">
    <source>
        <dbReference type="PIRSR" id="PIRSR606225-1"/>
    </source>
</evidence>
<dbReference type="GO" id="GO:0160140">
    <property type="term" value="F:23S rRNA pseudouridine(1911/1915/1917) synthase activity"/>
    <property type="evidence" value="ECO:0007669"/>
    <property type="project" value="UniProtKB-EC"/>
</dbReference>
<evidence type="ECO:0000256" key="1">
    <source>
        <dbReference type="ARBA" id="ARBA00010876"/>
    </source>
</evidence>
<keyword evidence="10" id="KW-1185">Reference proteome</keyword>